<keyword evidence="2" id="KW-1133">Transmembrane helix</keyword>
<sequence>MADQPIIAFIRPEFALGSLKVTEPPESANVPGLDLGPSGPHQLDDEFEEGEAIVDPPSPPSPPGPPTMGTARPPEIAADKHYTQVLDTLWAEFDDPEEQTAARLNALLEEVAEEARKVHLLAQDIWDKLPDYKVADSERERYHAEFLAYLKRLHAYSNTLEELSPESTATQSVFVGLVKRRQGAGPVPDAIMHMYFAQQLGILADHSKEMSDGFTGRVVDALALAHTVTAEAIQDAAEETGEVVEGVINSVKGPWWKTIGKPWLIAAGVTAGGLALGGTVLGAVVASRKVRR</sequence>
<evidence type="ECO:0000256" key="2">
    <source>
        <dbReference type="SAM" id="Phobius"/>
    </source>
</evidence>
<keyword evidence="4" id="KW-1185">Reference proteome</keyword>
<evidence type="ECO:0000256" key="1">
    <source>
        <dbReference type="SAM" id="MobiDB-lite"/>
    </source>
</evidence>
<feature type="compositionally biased region" description="Pro residues" evidence="1">
    <location>
        <begin position="56"/>
        <end position="66"/>
    </location>
</feature>
<dbReference type="EMBL" id="ABCS01000031">
    <property type="protein sequence ID" value="EDM78375.1"/>
    <property type="molecule type" value="Genomic_DNA"/>
</dbReference>
<feature type="transmembrane region" description="Helical" evidence="2">
    <location>
        <begin position="263"/>
        <end position="286"/>
    </location>
</feature>
<proteinExistence type="predicted"/>
<evidence type="ECO:0000313" key="4">
    <source>
        <dbReference type="Proteomes" id="UP000005801"/>
    </source>
</evidence>
<name>A6G6S2_9BACT</name>
<evidence type="ECO:0000313" key="3">
    <source>
        <dbReference type="EMBL" id="EDM78375.1"/>
    </source>
</evidence>
<reference evidence="3 4" key="1">
    <citation type="submission" date="2007-06" db="EMBL/GenBank/DDBJ databases">
        <authorList>
            <person name="Shimkets L."/>
            <person name="Ferriera S."/>
            <person name="Johnson J."/>
            <person name="Kravitz S."/>
            <person name="Beeson K."/>
            <person name="Sutton G."/>
            <person name="Rogers Y.-H."/>
            <person name="Friedman R."/>
            <person name="Frazier M."/>
            <person name="Venter J.C."/>
        </authorList>
    </citation>
    <scope>NUCLEOTIDE SEQUENCE [LARGE SCALE GENOMIC DNA]</scope>
    <source>
        <strain evidence="3 4">SIR-1</strain>
    </source>
</reference>
<accession>A6G6S2</accession>
<dbReference type="STRING" id="391625.PPSIR1_05986"/>
<gene>
    <name evidence="3" type="ORF">PPSIR1_05986</name>
</gene>
<feature type="region of interest" description="Disordered" evidence="1">
    <location>
        <begin position="22"/>
        <end position="71"/>
    </location>
</feature>
<comment type="caution">
    <text evidence="3">The sequence shown here is derived from an EMBL/GenBank/DDBJ whole genome shotgun (WGS) entry which is preliminary data.</text>
</comment>
<keyword evidence="2" id="KW-0472">Membrane</keyword>
<protein>
    <submittedName>
        <fullName evidence="3">Uncharacterized protein</fullName>
    </submittedName>
</protein>
<dbReference type="Proteomes" id="UP000005801">
    <property type="component" value="Unassembled WGS sequence"/>
</dbReference>
<dbReference type="AlphaFoldDB" id="A6G6S2"/>
<organism evidence="3 4">
    <name type="scientific">Plesiocystis pacifica SIR-1</name>
    <dbReference type="NCBI Taxonomy" id="391625"/>
    <lineage>
        <taxon>Bacteria</taxon>
        <taxon>Pseudomonadati</taxon>
        <taxon>Myxococcota</taxon>
        <taxon>Polyangia</taxon>
        <taxon>Nannocystales</taxon>
        <taxon>Nannocystaceae</taxon>
        <taxon>Plesiocystis</taxon>
    </lineage>
</organism>
<keyword evidence="2" id="KW-0812">Transmembrane</keyword>
<dbReference type="RefSeq" id="WP_006972419.1">
    <property type="nucleotide sequence ID" value="NZ_ABCS01000031.1"/>
</dbReference>